<dbReference type="PANTHER" id="PTHR13234:SF8">
    <property type="entry name" value="GAMMA-INTERFERON-INDUCIBLE LYSOSOMAL THIOL REDUCTASE"/>
    <property type="match status" value="1"/>
</dbReference>
<organism evidence="7 8">
    <name type="scientific">Piedraia hortae CBS 480.64</name>
    <dbReference type="NCBI Taxonomy" id="1314780"/>
    <lineage>
        <taxon>Eukaryota</taxon>
        <taxon>Fungi</taxon>
        <taxon>Dikarya</taxon>
        <taxon>Ascomycota</taxon>
        <taxon>Pezizomycotina</taxon>
        <taxon>Dothideomycetes</taxon>
        <taxon>Dothideomycetidae</taxon>
        <taxon>Capnodiales</taxon>
        <taxon>Piedraiaceae</taxon>
        <taxon>Piedraia</taxon>
    </lineage>
</organism>
<gene>
    <name evidence="7" type="ORF">K470DRAFT_214158</name>
</gene>
<comment type="subcellular location">
    <subcellularLocation>
        <location evidence="1">Secreted</location>
    </subcellularLocation>
</comment>
<evidence type="ECO:0000313" key="7">
    <source>
        <dbReference type="EMBL" id="KAF2861718.1"/>
    </source>
</evidence>
<keyword evidence="8" id="KW-1185">Reference proteome</keyword>
<keyword evidence="3" id="KW-0964">Secreted</keyword>
<keyword evidence="5" id="KW-0325">Glycoprotein</keyword>
<evidence type="ECO:0000256" key="5">
    <source>
        <dbReference type="ARBA" id="ARBA00023180"/>
    </source>
</evidence>
<dbReference type="Pfam" id="PF03227">
    <property type="entry name" value="GILT"/>
    <property type="match status" value="1"/>
</dbReference>
<evidence type="ECO:0000256" key="2">
    <source>
        <dbReference type="ARBA" id="ARBA00005679"/>
    </source>
</evidence>
<dbReference type="EMBL" id="MU005970">
    <property type="protein sequence ID" value="KAF2861718.1"/>
    <property type="molecule type" value="Genomic_DNA"/>
</dbReference>
<protein>
    <recommendedName>
        <fullName evidence="9">Gamma interferon inducible lysosomal thiol reductase</fullName>
    </recommendedName>
</protein>
<dbReference type="GO" id="GO:0005576">
    <property type="term" value="C:extracellular region"/>
    <property type="evidence" value="ECO:0007669"/>
    <property type="project" value="UniProtKB-SubCell"/>
</dbReference>
<evidence type="ECO:0000256" key="6">
    <source>
        <dbReference type="SAM" id="SignalP"/>
    </source>
</evidence>
<sequence>MELTTTLLWTLIAFFSLITHSSGLPSTHDEQAALTSKIPLEIHIMSKCPDTRDCLSQYILPAMQNVSDLVDFTLSYIGYTTKDDGVECLHGPSECLGNILELCAAEMYPTPRIYLGFAMCLSKRLREIPERGLIENCALEHGISFESLNECSTRDDGEFGLELLRKSFERSESAGVRTSCTVRLQDKVRCVRDRGRWKNCPASADPRVLVRDIRALAGR</sequence>
<proteinExistence type="inferred from homology"/>
<dbReference type="AlphaFoldDB" id="A0A6A7C4S8"/>
<evidence type="ECO:0008006" key="9">
    <source>
        <dbReference type="Google" id="ProtNLM"/>
    </source>
</evidence>
<dbReference type="InterPro" id="IPR004911">
    <property type="entry name" value="Interferon-induced_GILT"/>
</dbReference>
<feature type="chain" id="PRO_5025620183" description="Gamma interferon inducible lysosomal thiol reductase" evidence="6">
    <location>
        <begin position="24"/>
        <end position="219"/>
    </location>
</feature>
<name>A0A6A7C4S8_9PEZI</name>
<evidence type="ECO:0000256" key="4">
    <source>
        <dbReference type="ARBA" id="ARBA00022729"/>
    </source>
</evidence>
<dbReference type="Proteomes" id="UP000799421">
    <property type="component" value="Unassembled WGS sequence"/>
</dbReference>
<dbReference type="GO" id="GO:0016671">
    <property type="term" value="F:oxidoreductase activity, acting on a sulfur group of donors, disulfide as acceptor"/>
    <property type="evidence" value="ECO:0007669"/>
    <property type="project" value="InterPro"/>
</dbReference>
<dbReference type="PANTHER" id="PTHR13234">
    <property type="entry name" value="GAMMA-INTERFERON INDUCIBLE LYSOSOMAL THIOL REDUCTASE GILT"/>
    <property type="match status" value="1"/>
</dbReference>
<dbReference type="OrthoDB" id="958254at2759"/>
<feature type="signal peptide" evidence="6">
    <location>
        <begin position="1"/>
        <end position="23"/>
    </location>
</feature>
<keyword evidence="4 6" id="KW-0732">Signal</keyword>
<evidence type="ECO:0000313" key="8">
    <source>
        <dbReference type="Proteomes" id="UP000799421"/>
    </source>
</evidence>
<evidence type="ECO:0000256" key="3">
    <source>
        <dbReference type="ARBA" id="ARBA00022525"/>
    </source>
</evidence>
<evidence type="ECO:0000256" key="1">
    <source>
        <dbReference type="ARBA" id="ARBA00004613"/>
    </source>
</evidence>
<reference evidence="7" key="1">
    <citation type="journal article" date="2020" name="Stud. Mycol.">
        <title>101 Dothideomycetes genomes: a test case for predicting lifestyles and emergence of pathogens.</title>
        <authorList>
            <person name="Haridas S."/>
            <person name="Albert R."/>
            <person name="Binder M."/>
            <person name="Bloem J."/>
            <person name="Labutti K."/>
            <person name="Salamov A."/>
            <person name="Andreopoulos B."/>
            <person name="Baker S."/>
            <person name="Barry K."/>
            <person name="Bills G."/>
            <person name="Bluhm B."/>
            <person name="Cannon C."/>
            <person name="Castanera R."/>
            <person name="Culley D."/>
            <person name="Daum C."/>
            <person name="Ezra D."/>
            <person name="Gonzalez J."/>
            <person name="Henrissat B."/>
            <person name="Kuo A."/>
            <person name="Liang C."/>
            <person name="Lipzen A."/>
            <person name="Lutzoni F."/>
            <person name="Magnuson J."/>
            <person name="Mondo S."/>
            <person name="Nolan M."/>
            <person name="Ohm R."/>
            <person name="Pangilinan J."/>
            <person name="Park H.-J."/>
            <person name="Ramirez L."/>
            <person name="Alfaro M."/>
            <person name="Sun H."/>
            <person name="Tritt A."/>
            <person name="Yoshinaga Y."/>
            <person name="Zwiers L.-H."/>
            <person name="Turgeon B."/>
            <person name="Goodwin S."/>
            <person name="Spatafora J."/>
            <person name="Crous P."/>
            <person name="Grigoriev I."/>
        </authorList>
    </citation>
    <scope>NUCLEOTIDE SEQUENCE</scope>
    <source>
        <strain evidence="7">CBS 480.64</strain>
    </source>
</reference>
<comment type="similarity">
    <text evidence="2">Belongs to the GILT family.</text>
</comment>
<accession>A0A6A7C4S8</accession>